<dbReference type="EMBL" id="CP011070">
    <property type="protein sequence ID" value="AJW70203.1"/>
    <property type="molecule type" value="Genomic_DNA"/>
</dbReference>
<keyword evidence="2" id="KW-1185">Reference proteome</keyword>
<accession>A0A0D5C0V0</accession>
<dbReference type="GeneID" id="24819752"/>
<protein>
    <submittedName>
        <fullName evidence="1">Uncharacterized protein</fullName>
    </submittedName>
</protein>
<dbReference type="RefSeq" id="WP_048118830.1">
    <property type="nucleotide sequence ID" value="NZ_CP011070.1"/>
</dbReference>
<dbReference type="HOGENOM" id="CLU_057991_0_0_2"/>
<evidence type="ECO:0000313" key="2">
    <source>
        <dbReference type="Proteomes" id="UP000032408"/>
    </source>
</evidence>
<dbReference type="STRING" id="1580092.NADRNF5_0507"/>
<reference evidence="1 2" key="2">
    <citation type="journal article" date="2016" name="ISME J.">
        <title>Physiological and genomic characterization of two novel marine thaumarchaeal strains indicates niche differentiation.</title>
        <authorList>
            <person name="Bayer B."/>
            <person name="Vojvoda J."/>
            <person name="Offre P."/>
            <person name="Alves R.J."/>
            <person name="Elisabeth N.H."/>
            <person name="Garcia J.A."/>
            <person name="Volland J.M."/>
            <person name="Srivastava A."/>
            <person name="Schleper C."/>
            <person name="Herndl G.J."/>
        </authorList>
    </citation>
    <scope>NUCLEOTIDE SEQUENCE [LARGE SCALE GENOMIC DNA]</scope>
    <source>
        <strain evidence="1 2">NF5</strain>
    </source>
</reference>
<reference evidence="2" key="1">
    <citation type="submission" date="2015-03" db="EMBL/GenBank/DDBJ databases">
        <title>Characterization of two novel Thaumarchaeota isolated from the Northern Adriatic Sea.</title>
        <authorList>
            <person name="Bayer B."/>
            <person name="Vojvoda J."/>
            <person name="Offre P."/>
            <person name="Srivastava A."/>
            <person name="Elisabeth N."/>
            <person name="Garcia J.A.L."/>
            <person name="Schleper C."/>
            <person name="Herndl G.J."/>
        </authorList>
    </citation>
    <scope>NUCLEOTIDE SEQUENCE [LARGE SCALE GENOMIC DNA]</scope>
    <source>
        <strain evidence="2">NF5</strain>
    </source>
</reference>
<sequence>MGEFEEFAEALFGQLSVEINEEKEIMQLAINAREDIARKVEFKELEDIASEIFPEFKEKVQDFLGVKVADDLQLKFPELEDLKRLKGDKVFADAESKEFVKKLFNAVAKEDLKIIAELMKENTAKYLVYSTYAIQYISKITTTYGDYLDSVIYLNKFILSRYPQIILHKQGEPYESRFENVNSGYLGAVKMTVLEELIHSAQGNLHQINKSAAMEVNRINEELAGIILALDNETVNKLSEYCQLQAVPDDFPFAKKANLFFFLNPDHFLIEQIGPDVMTFTHVEIDPKIGESIPQLLDIYKRWLVPIQQHHAAFTAMEGMAGFAIENILKEDKDFQNYLMTFMGTDFSSYQVRKSMGKDFTKAVYEKLGKDTFKKMIEIPPNTRELKDPQLYLKKLS</sequence>
<organism evidence="1 2">
    <name type="scientific">Nitrosopumilus adriaticus</name>
    <dbReference type="NCBI Taxonomy" id="1580092"/>
    <lineage>
        <taxon>Archaea</taxon>
        <taxon>Nitrososphaerota</taxon>
        <taxon>Nitrososphaeria</taxon>
        <taxon>Nitrosopumilales</taxon>
        <taxon>Nitrosopumilaceae</taxon>
        <taxon>Nitrosopumilus</taxon>
    </lineage>
</organism>
<proteinExistence type="predicted"/>
<gene>
    <name evidence="1" type="ORF">NADRNF5_0507</name>
</gene>
<evidence type="ECO:0000313" key="1">
    <source>
        <dbReference type="EMBL" id="AJW70203.1"/>
    </source>
</evidence>
<dbReference type="Proteomes" id="UP000032408">
    <property type="component" value="Chromosome"/>
</dbReference>
<dbReference type="KEGG" id="nin:NADRNF5_0507"/>
<dbReference type="OrthoDB" id="9357at2157"/>
<name>A0A0D5C0V0_9ARCH</name>
<dbReference type="AlphaFoldDB" id="A0A0D5C0V0"/>